<dbReference type="AlphaFoldDB" id="A0A9I9EGG6"/>
<name>A0A9I9EGG6_CUCME</name>
<protein>
    <submittedName>
        <fullName evidence="1">Uncharacterized protein</fullName>
    </submittedName>
</protein>
<dbReference type="EnsemblPlants" id="MELO3C033462.2.1">
    <property type="protein sequence ID" value="MELO3C033462.2.1"/>
    <property type="gene ID" value="MELO3C033462.2"/>
</dbReference>
<dbReference type="Gramene" id="MELO3C033462.2.1">
    <property type="protein sequence ID" value="MELO3C033462.2.1"/>
    <property type="gene ID" value="MELO3C033462.2"/>
</dbReference>
<sequence length="68" mass="7944">MRLFYKPSDVRTASRVCWEGFRGFRRVVFHVEYSISKIIGSTGIVRGDDVYWLTPSFGLRQQMVREGV</sequence>
<proteinExistence type="predicted"/>
<evidence type="ECO:0000313" key="1">
    <source>
        <dbReference type="EnsemblPlants" id="MELO3C033462.2.1"/>
    </source>
</evidence>
<organism evidence="1">
    <name type="scientific">Cucumis melo</name>
    <name type="common">Muskmelon</name>
    <dbReference type="NCBI Taxonomy" id="3656"/>
    <lineage>
        <taxon>Eukaryota</taxon>
        <taxon>Viridiplantae</taxon>
        <taxon>Streptophyta</taxon>
        <taxon>Embryophyta</taxon>
        <taxon>Tracheophyta</taxon>
        <taxon>Spermatophyta</taxon>
        <taxon>Magnoliopsida</taxon>
        <taxon>eudicotyledons</taxon>
        <taxon>Gunneridae</taxon>
        <taxon>Pentapetalae</taxon>
        <taxon>rosids</taxon>
        <taxon>fabids</taxon>
        <taxon>Cucurbitales</taxon>
        <taxon>Cucurbitaceae</taxon>
        <taxon>Benincaseae</taxon>
        <taxon>Cucumis</taxon>
    </lineage>
</organism>
<reference evidence="1" key="1">
    <citation type="submission" date="2023-03" db="UniProtKB">
        <authorList>
            <consortium name="EnsemblPlants"/>
        </authorList>
    </citation>
    <scope>IDENTIFICATION</scope>
</reference>
<accession>A0A9I9EGG6</accession>